<dbReference type="KEGG" id="clus:A9F13_06g00308"/>
<gene>
    <name evidence="2" type="ORF">A9F13_06g00308</name>
</gene>
<comment type="caution">
    <text evidence="2">The sequence shown here is derived from an EMBL/GenBank/DDBJ whole genome shotgun (WGS) entry which is preliminary data.</text>
</comment>
<keyword evidence="1" id="KW-1133">Transmembrane helix</keyword>
<protein>
    <submittedName>
        <fullName evidence="2">Uncharacterized protein</fullName>
    </submittedName>
</protein>
<dbReference type="AlphaFoldDB" id="A0AA91Q0Z9"/>
<reference evidence="2 3" key="1">
    <citation type="submission" date="2017-04" db="EMBL/GenBank/DDBJ databases">
        <title>Draft genome of the yeast Clavispora lusitaniae type strain CBS 6936.</title>
        <authorList>
            <person name="Durrens P."/>
            <person name="Klopp C."/>
            <person name="Biteau N."/>
            <person name="Fitton-Ouhabi V."/>
            <person name="Dementhon K."/>
            <person name="Accoceberry I."/>
            <person name="Sherman D.J."/>
            <person name="Noel T."/>
        </authorList>
    </citation>
    <scope>NUCLEOTIDE SEQUENCE [LARGE SCALE GENOMIC DNA]</scope>
    <source>
        <strain evidence="2 3">CBS 6936</strain>
    </source>
</reference>
<dbReference type="EMBL" id="LYUB02000006">
    <property type="protein sequence ID" value="OVF08910.1"/>
    <property type="molecule type" value="Genomic_DNA"/>
</dbReference>
<accession>A0AA91Q0Z9</accession>
<keyword evidence="1" id="KW-0472">Membrane</keyword>
<keyword evidence="1" id="KW-0812">Transmembrane</keyword>
<evidence type="ECO:0000256" key="1">
    <source>
        <dbReference type="SAM" id="Phobius"/>
    </source>
</evidence>
<sequence length="296" mass="32777">MTKPFSSKSLEHIKKYPLVQKILSIVFSLPLVNTVYLYAAALTNFIYSNIIIYIPFATRFLVFADNNFDALVLSVVDSVLSITEAILKRVETVLAEYKKKGDEYVSTYKQVGDEYKKKAQGIAGAYKKKGEDTVSSYLKPINDYASNTVDKVLPKVKEAKDAGESAQAEASNEIYKSIEIVHDTLNRSKHLISSKSNDLSNTVISTYNKEFDSAANEQNYYAKVASASINTGVSLLKSVNDDYIKPLKDTTQTYVEEKASPYKEKAQITAENAKESMQDIITKGSTSDVPFVSASA</sequence>
<organism evidence="2 3">
    <name type="scientific">Clavispora lusitaniae</name>
    <name type="common">Candida lusitaniae</name>
    <dbReference type="NCBI Taxonomy" id="36911"/>
    <lineage>
        <taxon>Eukaryota</taxon>
        <taxon>Fungi</taxon>
        <taxon>Dikarya</taxon>
        <taxon>Ascomycota</taxon>
        <taxon>Saccharomycotina</taxon>
        <taxon>Pichiomycetes</taxon>
        <taxon>Metschnikowiaceae</taxon>
        <taxon>Clavispora</taxon>
    </lineage>
</organism>
<name>A0AA91Q0Z9_CLALS</name>
<evidence type="ECO:0000313" key="2">
    <source>
        <dbReference type="EMBL" id="OVF08910.1"/>
    </source>
</evidence>
<dbReference type="Pfam" id="PF17316">
    <property type="entry name" value="Perilipin_2"/>
    <property type="match status" value="1"/>
</dbReference>
<feature type="transmembrane region" description="Helical" evidence="1">
    <location>
        <begin position="45"/>
        <end position="64"/>
    </location>
</feature>
<evidence type="ECO:0000313" key="3">
    <source>
        <dbReference type="Proteomes" id="UP000195602"/>
    </source>
</evidence>
<dbReference type="Proteomes" id="UP000195602">
    <property type="component" value="Unassembled WGS sequence"/>
</dbReference>
<proteinExistence type="predicted"/>